<feature type="compositionally biased region" description="Low complexity" evidence="1">
    <location>
        <begin position="64"/>
        <end position="75"/>
    </location>
</feature>
<sequence>MRARAQLNTINQTNPVEAVNYQNSPYFVDQNNRRNQRNHQQPIPNDRYPSGDNQQRNRFENAYSSSNILNENILNPNPPSTNDISASQMSRVNIDGTSGIN</sequence>
<feature type="compositionally biased region" description="Polar residues" evidence="1">
    <location>
        <begin position="81"/>
        <end position="101"/>
    </location>
</feature>
<keyword evidence="3" id="KW-1185">Reference proteome</keyword>
<protein>
    <submittedName>
        <fullName evidence="2">Uncharacterized protein</fullName>
    </submittedName>
</protein>
<evidence type="ECO:0000313" key="2">
    <source>
        <dbReference type="EMBL" id="MES1920669.1"/>
    </source>
</evidence>
<evidence type="ECO:0000256" key="1">
    <source>
        <dbReference type="SAM" id="MobiDB-lite"/>
    </source>
</evidence>
<reference evidence="2 3" key="1">
    <citation type="journal article" date="2024" name="BMC Biol.">
        <title>Comparative genomics of Ascetosporea gives new insight into the evolutionary basis for animal parasitism in Rhizaria.</title>
        <authorList>
            <person name="Hiltunen Thoren M."/>
            <person name="Onut-Brannstrom I."/>
            <person name="Alfjorden A."/>
            <person name="Peckova H."/>
            <person name="Swords F."/>
            <person name="Hooper C."/>
            <person name="Holzer A.S."/>
            <person name="Bass D."/>
            <person name="Burki F."/>
        </authorList>
    </citation>
    <scope>NUCLEOTIDE SEQUENCE [LARGE SCALE GENOMIC DNA]</scope>
    <source>
        <strain evidence="2">20-A016</strain>
    </source>
</reference>
<accession>A0ABV2AMI8</accession>
<evidence type="ECO:0000313" key="3">
    <source>
        <dbReference type="Proteomes" id="UP001439008"/>
    </source>
</evidence>
<feature type="region of interest" description="Disordered" evidence="1">
    <location>
        <begin position="1"/>
        <end position="101"/>
    </location>
</feature>
<comment type="caution">
    <text evidence="2">The sequence shown here is derived from an EMBL/GenBank/DDBJ whole genome shotgun (WGS) entry which is preliminary data.</text>
</comment>
<dbReference type="Proteomes" id="UP001439008">
    <property type="component" value="Unassembled WGS sequence"/>
</dbReference>
<feature type="compositionally biased region" description="Polar residues" evidence="1">
    <location>
        <begin position="1"/>
        <end position="25"/>
    </location>
</feature>
<name>A0ABV2AMI8_9EUKA</name>
<gene>
    <name evidence="2" type="ORF">MHBO_002318</name>
</gene>
<dbReference type="EMBL" id="JBDODL010000796">
    <property type="protein sequence ID" value="MES1920669.1"/>
    <property type="molecule type" value="Genomic_DNA"/>
</dbReference>
<organism evidence="2 3">
    <name type="scientific">Bonamia ostreae</name>
    <dbReference type="NCBI Taxonomy" id="126728"/>
    <lineage>
        <taxon>Eukaryota</taxon>
        <taxon>Sar</taxon>
        <taxon>Rhizaria</taxon>
        <taxon>Endomyxa</taxon>
        <taxon>Ascetosporea</taxon>
        <taxon>Haplosporida</taxon>
        <taxon>Bonamia</taxon>
    </lineage>
</organism>
<proteinExistence type="predicted"/>